<evidence type="ECO:0000313" key="2">
    <source>
        <dbReference type="EMBL" id="GAA0583433.1"/>
    </source>
</evidence>
<feature type="compositionally biased region" description="Low complexity" evidence="1">
    <location>
        <begin position="44"/>
        <end position="55"/>
    </location>
</feature>
<comment type="caution">
    <text evidence="2">The sequence shown here is derived from an EMBL/GenBank/DDBJ whole genome shotgun (WGS) entry which is preliminary data.</text>
</comment>
<organism evidence="2 3">
    <name type="scientific">Actinomadura livida</name>
    <dbReference type="NCBI Taxonomy" id="79909"/>
    <lineage>
        <taxon>Bacteria</taxon>
        <taxon>Bacillati</taxon>
        <taxon>Actinomycetota</taxon>
        <taxon>Actinomycetes</taxon>
        <taxon>Streptosporangiales</taxon>
        <taxon>Thermomonosporaceae</taxon>
        <taxon>Actinomadura</taxon>
    </lineage>
</organism>
<sequence>MSRERSILSLTTYPRMYSTRVHVRSAPVAAVGGEQAESPYSPQAGDGLRRAGLAAPSPGVVQATARPALGA</sequence>
<reference evidence="2 3" key="1">
    <citation type="journal article" date="2019" name="Int. J. Syst. Evol. Microbiol.">
        <title>The Global Catalogue of Microorganisms (GCM) 10K type strain sequencing project: providing services to taxonomists for standard genome sequencing and annotation.</title>
        <authorList>
            <consortium name="The Broad Institute Genomics Platform"/>
            <consortium name="The Broad Institute Genome Sequencing Center for Infectious Disease"/>
            <person name="Wu L."/>
            <person name="Ma J."/>
        </authorList>
    </citation>
    <scope>NUCLEOTIDE SEQUENCE [LARGE SCALE GENOMIC DNA]</scope>
    <source>
        <strain evidence="2 3">JCM 10667</strain>
    </source>
</reference>
<proteinExistence type="predicted"/>
<accession>A0ABN1F6A7</accession>
<dbReference type="Proteomes" id="UP001501427">
    <property type="component" value="Unassembled WGS sequence"/>
</dbReference>
<gene>
    <name evidence="2" type="ORF">GCM10009546_52240</name>
</gene>
<keyword evidence="3" id="KW-1185">Reference proteome</keyword>
<protein>
    <submittedName>
        <fullName evidence="2">Uncharacterized protein</fullName>
    </submittedName>
</protein>
<dbReference type="EMBL" id="BAAAHD010000057">
    <property type="protein sequence ID" value="GAA0583433.1"/>
    <property type="molecule type" value="Genomic_DNA"/>
</dbReference>
<name>A0ABN1F6A7_9ACTN</name>
<feature type="region of interest" description="Disordered" evidence="1">
    <location>
        <begin position="30"/>
        <end position="71"/>
    </location>
</feature>
<evidence type="ECO:0000256" key="1">
    <source>
        <dbReference type="SAM" id="MobiDB-lite"/>
    </source>
</evidence>
<evidence type="ECO:0000313" key="3">
    <source>
        <dbReference type="Proteomes" id="UP001501427"/>
    </source>
</evidence>